<dbReference type="InterPro" id="IPR001173">
    <property type="entry name" value="Glyco_trans_2-like"/>
</dbReference>
<evidence type="ECO:0000313" key="4">
    <source>
        <dbReference type="Proteomes" id="UP001499854"/>
    </source>
</evidence>
<dbReference type="Pfam" id="PF00535">
    <property type="entry name" value="Glycos_transf_2"/>
    <property type="match status" value="1"/>
</dbReference>
<dbReference type="CDD" id="cd04179">
    <property type="entry name" value="DPM_DPG-synthase_like"/>
    <property type="match status" value="1"/>
</dbReference>
<gene>
    <name evidence="3" type="ORF">GCM10009838_19040</name>
</gene>
<dbReference type="PANTHER" id="PTHR48090">
    <property type="entry name" value="UNDECAPRENYL-PHOSPHATE 4-DEOXY-4-FORMAMIDO-L-ARABINOSE TRANSFERASE-RELATED"/>
    <property type="match status" value="1"/>
</dbReference>
<proteinExistence type="inferred from homology"/>
<dbReference type="EMBL" id="BAAAQM010000008">
    <property type="protein sequence ID" value="GAA1962341.1"/>
    <property type="molecule type" value="Genomic_DNA"/>
</dbReference>
<dbReference type="PANTHER" id="PTHR48090:SF7">
    <property type="entry name" value="RFBJ PROTEIN"/>
    <property type="match status" value="1"/>
</dbReference>
<comment type="similarity">
    <text evidence="1">Belongs to the glycosyltransferase 2 family.</text>
</comment>
<dbReference type="Proteomes" id="UP001499854">
    <property type="component" value="Unassembled WGS sequence"/>
</dbReference>
<reference evidence="3 4" key="1">
    <citation type="journal article" date="2019" name="Int. J. Syst. Evol. Microbiol.">
        <title>The Global Catalogue of Microorganisms (GCM) 10K type strain sequencing project: providing services to taxonomists for standard genome sequencing and annotation.</title>
        <authorList>
            <consortium name="The Broad Institute Genomics Platform"/>
            <consortium name="The Broad Institute Genome Sequencing Center for Infectious Disease"/>
            <person name="Wu L."/>
            <person name="Ma J."/>
        </authorList>
    </citation>
    <scope>NUCLEOTIDE SEQUENCE [LARGE SCALE GENOMIC DNA]</scope>
    <source>
        <strain evidence="3 4">JCM 16013</strain>
    </source>
</reference>
<protein>
    <submittedName>
        <fullName evidence="3">Glycosyltransferase</fullName>
    </submittedName>
</protein>
<name>A0ABN2R310_9ACTN</name>
<evidence type="ECO:0000259" key="2">
    <source>
        <dbReference type="Pfam" id="PF00535"/>
    </source>
</evidence>
<evidence type="ECO:0000256" key="1">
    <source>
        <dbReference type="ARBA" id="ARBA00006739"/>
    </source>
</evidence>
<dbReference type="InterPro" id="IPR050256">
    <property type="entry name" value="Glycosyltransferase_2"/>
</dbReference>
<dbReference type="InterPro" id="IPR029044">
    <property type="entry name" value="Nucleotide-diphossugar_trans"/>
</dbReference>
<keyword evidence="4" id="KW-1185">Reference proteome</keyword>
<sequence length="240" mass="25885">MQTAEPPGAAGTSEFDDVWVVIPVYNEASVIAGVVDGLLPTFPHVVCVDDGSRDDSADRIFHTGAHLVSHPVNLGQGAALQTGLEYALLHEDAQYFVTFDADGQHRVEDAAELVRAVKDGDADVALGSRFLGDTEQVPWLKRVLLKAVASLSPAARRLQLTDAHNGLRVLNRAAASQLKITMNGMAHASEIVDYLARSELEVTEVPVTVLYTDYSKAKGQSLINGVNILFDLSLRSRRPS</sequence>
<feature type="domain" description="Glycosyltransferase 2-like" evidence="2">
    <location>
        <begin position="20"/>
        <end position="175"/>
    </location>
</feature>
<accession>A0ABN2R310</accession>
<dbReference type="RefSeq" id="WP_344656575.1">
    <property type="nucleotide sequence ID" value="NZ_BAAAQM010000008.1"/>
</dbReference>
<dbReference type="SUPFAM" id="SSF53448">
    <property type="entry name" value="Nucleotide-diphospho-sugar transferases"/>
    <property type="match status" value="1"/>
</dbReference>
<evidence type="ECO:0000313" key="3">
    <source>
        <dbReference type="EMBL" id="GAA1962341.1"/>
    </source>
</evidence>
<comment type="caution">
    <text evidence="3">The sequence shown here is derived from an EMBL/GenBank/DDBJ whole genome shotgun (WGS) entry which is preliminary data.</text>
</comment>
<organism evidence="3 4">
    <name type="scientific">Catenulispora subtropica</name>
    <dbReference type="NCBI Taxonomy" id="450798"/>
    <lineage>
        <taxon>Bacteria</taxon>
        <taxon>Bacillati</taxon>
        <taxon>Actinomycetota</taxon>
        <taxon>Actinomycetes</taxon>
        <taxon>Catenulisporales</taxon>
        <taxon>Catenulisporaceae</taxon>
        <taxon>Catenulispora</taxon>
    </lineage>
</organism>
<dbReference type="Gene3D" id="3.90.550.10">
    <property type="entry name" value="Spore Coat Polysaccharide Biosynthesis Protein SpsA, Chain A"/>
    <property type="match status" value="1"/>
</dbReference>